<dbReference type="OrthoDB" id="5764923at2"/>
<evidence type="ECO:0000256" key="1">
    <source>
        <dbReference type="SAM" id="SignalP"/>
    </source>
</evidence>
<evidence type="ECO:0000313" key="2">
    <source>
        <dbReference type="EMBL" id="RKT44476.1"/>
    </source>
</evidence>
<proteinExistence type="predicted"/>
<keyword evidence="3" id="KW-1185">Reference proteome</keyword>
<protein>
    <recommendedName>
        <fullName evidence="4">PEP-CTERM sorting domain-containing protein</fullName>
    </recommendedName>
</protein>
<dbReference type="Proteomes" id="UP000274556">
    <property type="component" value="Unassembled WGS sequence"/>
</dbReference>
<reference evidence="2 3" key="1">
    <citation type="submission" date="2018-10" db="EMBL/GenBank/DDBJ databases">
        <title>Genomic Encyclopedia of Archaeal and Bacterial Type Strains, Phase II (KMG-II): from individual species to whole genera.</title>
        <authorList>
            <person name="Goeker M."/>
        </authorList>
    </citation>
    <scope>NUCLEOTIDE SEQUENCE [LARGE SCALE GENOMIC DNA]</scope>
    <source>
        <strain evidence="2 3">DSM 235</strain>
    </source>
</reference>
<comment type="caution">
    <text evidence="2">The sequence shown here is derived from an EMBL/GenBank/DDBJ whole genome shotgun (WGS) entry which is preliminary data.</text>
</comment>
<sequence length="334" mass="35505">MFAKKQLSSAIAIALGASVASMASIQTASADSVFFPHVVVSPTVTTIVSVINTSDVNYNQFGGVVTGTPASLHYRLFYKNPSSLAGACDEVNVYRSTSVNDIQTIDLGGVFGGDTLGVLFNDPSFYNNWMAPNQSFALGENRSPMRGYLLVDNANSVGAASVTGEAFVFEFANGAAWGYEAYSQTGESVGAPEFDYLYSASRSPAQVAIMPFDQLATAFMVTPVGPDMTLGNYFATVQLGDSFGGTSYVLFDRDESIVSGTVPRTVTCVGRVDADTLLTDGALEEVPDGGWGYLRNYRPGTEPAAVVIKLEYGVDVFDDDPMIGVFNNAIMIRP</sequence>
<dbReference type="AlphaFoldDB" id="A0A495V4Z8"/>
<evidence type="ECO:0008006" key="4">
    <source>
        <dbReference type="Google" id="ProtNLM"/>
    </source>
</evidence>
<dbReference type="EMBL" id="RBXL01000001">
    <property type="protein sequence ID" value="RKT44476.1"/>
    <property type="molecule type" value="Genomic_DNA"/>
</dbReference>
<gene>
    <name evidence="2" type="ORF">BDD21_1860</name>
</gene>
<feature type="chain" id="PRO_5019807225" description="PEP-CTERM sorting domain-containing protein" evidence="1">
    <location>
        <begin position="31"/>
        <end position="334"/>
    </location>
</feature>
<accession>A0A495V4Z8</accession>
<dbReference type="RefSeq" id="WP_120796915.1">
    <property type="nucleotide sequence ID" value="NZ_RBXL01000001.1"/>
</dbReference>
<name>A0A495V4Z8_9GAMM</name>
<evidence type="ECO:0000313" key="3">
    <source>
        <dbReference type="Proteomes" id="UP000274556"/>
    </source>
</evidence>
<feature type="signal peptide" evidence="1">
    <location>
        <begin position="1"/>
        <end position="30"/>
    </location>
</feature>
<organism evidence="2 3">
    <name type="scientific">Thiocapsa rosea</name>
    <dbReference type="NCBI Taxonomy" id="69360"/>
    <lineage>
        <taxon>Bacteria</taxon>
        <taxon>Pseudomonadati</taxon>
        <taxon>Pseudomonadota</taxon>
        <taxon>Gammaproteobacteria</taxon>
        <taxon>Chromatiales</taxon>
        <taxon>Chromatiaceae</taxon>
        <taxon>Thiocapsa</taxon>
    </lineage>
</organism>
<keyword evidence="1" id="KW-0732">Signal</keyword>